<evidence type="ECO:0000256" key="1">
    <source>
        <dbReference type="ARBA" id="ARBA00023186"/>
    </source>
</evidence>
<evidence type="ECO:0000313" key="4">
    <source>
        <dbReference type="Proteomes" id="UP001195914"/>
    </source>
</evidence>
<name>A0AAD9GAF0_BABDI</name>
<dbReference type="AlphaFoldDB" id="A0AAD9GAF0"/>
<dbReference type="InterPro" id="IPR000938">
    <property type="entry name" value="CAP-Gly_domain"/>
</dbReference>
<dbReference type="InterPro" id="IPR029071">
    <property type="entry name" value="Ubiquitin-like_domsf"/>
</dbReference>
<evidence type="ECO:0000259" key="2">
    <source>
        <dbReference type="PROSITE" id="PS50245"/>
    </source>
</evidence>
<feature type="domain" description="CAP-Gly" evidence="2">
    <location>
        <begin position="225"/>
        <end position="258"/>
    </location>
</feature>
<organism evidence="3 4">
    <name type="scientific">Babesia divergens</name>
    <dbReference type="NCBI Taxonomy" id="32595"/>
    <lineage>
        <taxon>Eukaryota</taxon>
        <taxon>Sar</taxon>
        <taxon>Alveolata</taxon>
        <taxon>Apicomplexa</taxon>
        <taxon>Aconoidasida</taxon>
        <taxon>Piroplasmida</taxon>
        <taxon>Babesiidae</taxon>
        <taxon>Babesia</taxon>
    </lineage>
</organism>
<dbReference type="Gene3D" id="3.10.20.90">
    <property type="entry name" value="Phosphatidylinositol 3-kinase Catalytic Subunit, Chain A, domain 1"/>
    <property type="match status" value="1"/>
</dbReference>
<dbReference type="SMART" id="SM01052">
    <property type="entry name" value="CAP_GLY"/>
    <property type="match status" value="1"/>
</dbReference>
<accession>A0AAD9GAF0</accession>
<sequence length="276" mass="31863">MDIRSQSIKVDLRHSELRDRRWSEIRLDNCITIGELKQKLYSHCGTPTCNMALYAYDPNDMIQTQVFLDNDDMQLYTYGVKDGHVIYICVLQRPCRNPNVATRSKYARLISSLANCPLKDTNSRMYEHYMQQLERCQAINSESAFQQYRMSDEEYDRRGRGLRNFIAQMRARTGGNPEEDNAKTQNKSLDELKREYPLESRCMVMPGALRGTVKFVGMVNNRKCIGIDLDEPFGKCNGSIGNIHYFSAKGDQYGAFYNYENVQIGDFPEVDPFDSA</sequence>
<dbReference type="SUPFAM" id="SSF74924">
    <property type="entry name" value="Cap-Gly domain"/>
    <property type="match status" value="1"/>
</dbReference>
<dbReference type="GO" id="GO:0043014">
    <property type="term" value="F:alpha-tubulin binding"/>
    <property type="evidence" value="ECO:0007669"/>
    <property type="project" value="InterPro"/>
</dbReference>
<gene>
    <name evidence="3" type="ORF">X943_001247</name>
</gene>
<dbReference type="InterPro" id="IPR000626">
    <property type="entry name" value="Ubiquitin-like_dom"/>
</dbReference>
<keyword evidence="4" id="KW-1185">Reference proteome</keyword>
<dbReference type="CDD" id="cd01789">
    <property type="entry name" value="Ubl_TBCB"/>
    <property type="match status" value="1"/>
</dbReference>
<keyword evidence="1" id="KW-0143">Chaperone</keyword>
<dbReference type="Pfam" id="PF14560">
    <property type="entry name" value="Ubiquitin_2"/>
    <property type="match status" value="1"/>
</dbReference>
<dbReference type="Pfam" id="PF01302">
    <property type="entry name" value="CAP_GLY"/>
    <property type="match status" value="1"/>
</dbReference>
<evidence type="ECO:0000313" key="3">
    <source>
        <dbReference type="EMBL" id="KAK1934774.1"/>
    </source>
</evidence>
<proteinExistence type="predicted"/>
<dbReference type="GO" id="GO:0007021">
    <property type="term" value="P:tubulin complex assembly"/>
    <property type="evidence" value="ECO:0007669"/>
    <property type="project" value="InterPro"/>
</dbReference>
<comment type="caution">
    <text evidence="3">The sequence shown here is derived from an EMBL/GenBank/DDBJ whole genome shotgun (WGS) entry which is preliminary data.</text>
</comment>
<dbReference type="GO" id="GO:0007023">
    <property type="term" value="P:post-chaperonin tubulin folding pathway"/>
    <property type="evidence" value="ECO:0007669"/>
    <property type="project" value="InterPro"/>
</dbReference>
<dbReference type="SUPFAM" id="SSF54236">
    <property type="entry name" value="Ubiquitin-like"/>
    <property type="match status" value="1"/>
</dbReference>
<protein>
    <submittedName>
        <fullName evidence="3">Tubulin-specific chaperone</fullName>
    </submittedName>
</protein>
<dbReference type="PROSITE" id="PS50245">
    <property type="entry name" value="CAP_GLY_2"/>
    <property type="match status" value="1"/>
</dbReference>
<dbReference type="Gene3D" id="2.30.30.190">
    <property type="entry name" value="CAP Gly-rich-like domain"/>
    <property type="match status" value="1"/>
</dbReference>
<dbReference type="InterPro" id="IPR045172">
    <property type="entry name" value="TBCB_Ubl"/>
</dbReference>
<dbReference type="EMBL" id="JAHBMH010000062">
    <property type="protein sequence ID" value="KAK1934774.1"/>
    <property type="molecule type" value="Genomic_DNA"/>
</dbReference>
<reference evidence="3" key="1">
    <citation type="journal article" date="2014" name="Nucleic Acids Res.">
        <title>The evolutionary dynamics of variant antigen genes in Babesia reveal a history of genomic innovation underlying host-parasite interaction.</title>
        <authorList>
            <person name="Jackson A.P."/>
            <person name="Otto T.D."/>
            <person name="Darby A."/>
            <person name="Ramaprasad A."/>
            <person name="Xia D."/>
            <person name="Echaide I.E."/>
            <person name="Farber M."/>
            <person name="Gahlot S."/>
            <person name="Gamble J."/>
            <person name="Gupta D."/>
            <person name="Gupta Y."/>
            <person name="Jackson L."/>
            <person name="Malandrin L."/>
            <person name="Malas T.B."/>
            <person name="Moussa E."/>
            <person name="Nair M."/>
            <person name="Reid A.J."/>
            <person name="Sanders M."/>
            <person name="Sharma J."/>
            <person name="Tracey A."/>
            <person name="Quail M.A."/>
            <person name="Weir W."/>
            <person name="Wastling J.M."/>
            <person name="Hall N."/>
            <person name="Willadsen P."/>
            <person name="Lingelbach K."/>
            <person name="Shiels B."/>
            <person name="Tait A."/>
            <person name="Berriman M."/>
            <person name="Allred D.R."/>
            <person name="Pain A."/>
        </authorList>
    </citation>
    <scope>NUCLEOTIDE SEQUENCE</scope>
    <source>
        <strain evidence="3">1802A</strain>
    </source>
</reference>
<reference evidence="3" key="2">
    <citation type="submission" date="2021-05" db="EMBL/GenBank/DDBJ databases">
        <authorList>
            <person name="Pain A."/>
        </authorList>
    </citation>
    <scope>NUCLEOTIDE SEQUENCE</scope>
    <source>
        <strain evidence="3">1802A</strain>
    </source>
</reference>
<dbReference type="Proteomes" id="UP001195914">
    <property type="component" value="Unassembled WGS sequence"/>
</dbReference>
<dbReference type="InterPro" id="IPR036859">
    <property type="entry name" value="CAP-Gly_dom_sf"/>
</dbReference>